<reference evidence="1 2" key="1">
    <citation type="submission" date="2021-12" db="EMBL/GenBank/DDBJ databases">
        <title>Genome sequencing of bacteria with rrn-lacking chromosome and rrn-plasmid.</title>
        <authorList>
            <person name="Anda M."/>
            <person name="Iwasaki W."/>
        </authorList>
    </citation>
    <scope>NUCLEOTIDE SEQUENCE [LARGE SCALE GENOMIC DNA]</scope>
    <source>
        <strain evidence="1 2">NBRC 101262</strain>
        <plasmid evidence="1 2">pPP1</plasmid>
    </source>
</reference>
<sequence length="493" mass="58313">MDLIAEYAYVLTEGSQKNLELSLPKRTKMRKLYDLVVHEKVDDQTAAKILYKTKPSDKRYLMLKRNLSQKLAEVFILNSLQKQERVNYLDIQAELTAQLVVASRFLDRNVFHNADKILRKTLAKAEKYSLLGTEVQVLLKLREMYSMQGFPDKCQEVISLLQSKMQQYMLLQEIEGMEQLLDSKVKFSTHKTKDMLNLCEDCVARAEEIAAQYDNPFIRLILYYLQAMRAYVNNRFDEYGARIDDLEELFKNESFVFSNIRLLRLYFHHAQYYRSLRKVEEAIGYAKWSLELTEYKAYNRFDVQFLLTDLALKKRAQTEALSICEEVMQVEQYAFLHAVDQAKWLVYFYYAQLDWIVNHPGAANYAMEGVEEIFHKRFPARRDKHGRNIQVLILKPFVEIFQQGTDYDLINIAHNMQVYRHRHLKDISEVRTMAFYDLLIEACLMNFDLSYRQQIVNRFAEMVEDYQYFDELEVIPYDKLLAMGFDLAAKVSG</sequence>
<dbReference type="Proteomes" id="UP001354989">
    <property type="component" value="Plasmid pPP1"/>
</dbReference>
<dbReference type="EMBL" id="AP025293">
    <property type="protein sequence ID" value="BDD01035.1"/>
    <property type="molecule type" value="Genomic_DNA"/>
</dbReference>
<keyword evidence="1" id="KW-0614">Plasmid</keyword>
<dbReference type="RefSeq" id="WP_338398233.1">
    <property type="nucleotide sequence ID" value="NZ_AP025293.1"/>
</dbReference>
<name>A0ABN6LCX2_9BACT</name>
<accession>A0ABN6LCX2</accession>
<organism evidence="1 2">
    <name type="scientific">Persicobacter psychrovividus</name>
    <dbReference type="NCBI Taxonomy" id="387638"/>
    <lineage>
        <taxon>Bacteria</taxon>
        <taxon>Pseudomonadati</taxon>
        <taxon>Bacteroidota</taxon>
        <taxon>Cytophagia</taxon>
        <taxon>Cytophagales</taxon>
        <taxon>Persicobacteraceae</taxon>
        <taxon>Persicobacter</taxon>
    </lineage>
</organism>
<evidence type="ECO:0000313" key="1">
    <source>
        <dbReference type="EMBL" id="BDD01035.1"/>
    </source>
</evidence>
<gene>
    <name evidence="1" type="ORF">PEPS_33150</name>
</gene>
<geneLocation type="plasmid" evidence="1 2">
    <name>pPP1</name>
</geneLocation>
<evidence type="ECO:0000313" key="2">
    <source>
        <dbReference type="Proteomes" id="UP001354989"/>
    </source>
</evidence>
<protein>
    <submittedName>
        <fullName evidence="1">Uncharacterized protein</fullName>
    </submittedName>
</protein>
<proteinExistence type="predicted"/>
<keyword evidence="2" id="KW-1185">Reference proteome</keyword>